<accession>A0ABQ2GH61</accession>
<keyword evidence="2" id="KW-0732">Signal</keyword>
<evidence type="ECO:0000313" key="4">
    <source>
        <dbReference type="EMBL" id="GGL95389.1"/>
    </source>
</evidence>
<gene>
    <name evidence="4" type="ORF">GCM10010840_36820</name>
</gene>
<dbReference type="Pfam" id="PF13205">
    <property type="entry name" value="Big_5"/>
    <property type="match status" value="1"/>
</dbReference>
<dbReference type="InterPro" id="IPR021884">
    <property type="entry name" value="Ice-bd_prot"/>
</dbReference>
<sequence length="311" mass="31017">MLQDARITATFSADMNAATLTSSSFTLRDSAGVTVPGMVRYDVASRTATFTPSTLLRRGVQYSVALSGAITAAAGIPLVATGWSFVAAAGPAPVALGTAGDFAILAQSAVSTTGPTSVTGDLGLSPAAGTYYTGFSDTMDATNSFSTSPYVTGRLYAANMASPTQVKLTTAVGDMGTAYTDAAGRANPTATELASGELGGLTLAPGLYKWSSAVLASNDVTLKGGPNDTWILQVGQTLNLASGVHVTLAGGAQPKNITWVVAGAVTLGTGSGLEGVVLGKTGIVLQTGAVMHGRALAQTAVTLDASTVTTP</sequence>
<dbReference type="InterPro" id="IPR032812">
    <property type="entry name" value="SbsA_Ig"/>
</dbReference>
<dbReference type="EMBL" id="BMOL01000050">
    <property type="protein sequence ID" value="GGL95389.1"/>
    <property type="molecule type" value="Genomic_DNA"/>
</dbReference>
<dbReference type="Pfam" id="PF11999">
    <property type="entry name" value="Ice_binding"/>
    <property type="match status" value="1"/>
</dbReference>
<evidence type="ECO:0000256" key="1">
    <source>
        <dbReference type="ARBA" id="ARBA00005445"/>
    </source>
</evidence>
<evidence type="ECO:0000256" key="2">
    <source>
        <dbReference type="ARBA" id="ARBA00022729"/>
    </source>
</evidence>
<proteinExistence type="inferred from homology"/>
<comment type="similarity">
    <text evidence="1">Belongs to the ice-binding protein family.</text>
</comment>
<dbReference type="Proteomes" id="UP000639973">
    <property type="component" value="Unassembled WGS sequence"/>
</dbReference>
<evidence type="ECO:0000313" key="5">
    <source>
        <dbReference type="Proteomes" id="UP000639973"/>
    </source>
</evidence>
<comment type="caution">
    <text evidence="4">The sequence shown here is derived from an EMBL/GenBank/DDBJ whole genome shotgun (WGS) entry which is preliminary data.</text>
</comment>
<evidence type="ECO:0000259" key="3">
    <source>
        <dbReference type="Pfam" id="PF13205"/>
    </source>
</evidence>
<name>A0ABQ2GH61_9DEIO</name>
<keyword evidence="5" id="KW-1185">Reference proteome</keyword>
<reference evidence="5" key="1">
    <citation type="journal article" date="2019" name="Int. J. Syst. Evol. Microbiol.">
        <title>The Global Catalogue of Microorganisms (GCM) 10K type strain sequencing project: providing services to taxonomists for standard genome sequencing and annotation.</title>
        <authorList>
            <consortium name="The Broad Institute Genomics Platform"/>
            <consortium name="The Broad Institute Genome Sequencing Center for Infectious Disease"/>
            <person name="Wu L."/>
            <person name="Ma J."/>
        </authorList>
    </citation>
    <scope>NUCLEOTIDE SEQUENCE [LARGE SCALE GENOMIC DNA]</scope>
    <source>
        <strain evidence="5">JCM 15442</strain>
    </source>
</reference>
<dbReference type="InterPro" id="IPR014755">
    <property type="entry name" value="Cu-Rt/internalin_Ig-like"/>
</dbReference>
<dbReference type="Gene3D" id="2.60.40.1220">
    <property type="match status" value="1"/>
</dbReference>
<organism evidence="4 5">
    <name type="scientific">Deinococcus aerolatus</name>
    <dbReference type="NCBI Taxonomy" id="522487"/>
    <lineage>
        <taxon>Bacteria</taxon>
        <taxon>Thermotogati</taxon>
        <taxon>Deinococcota</taxon>
        <taxon>Deinococci</taxon>
        <taxon>Deinococcales</taxon>
        <taxon>Deinococcaceae</taxon>
        <taxon>Deinococcus</taxon>
    </lineage>
</organism>
<feature type="domain" description="SbsA Ig-like" evidence="3">
    <location>
        <begin position="4"/>
        <end position="85"/>
    </location>
</feature>
<protein>
    <recommendedName>
        <fullName evidence="3">SbsA Ig-like domain-containing protein</fullName>
    </recommendedName>
</protein>